<dbReference type="RefSeq" id="WP_155318374.1">
    <property type="nucleotide sequence ID" value="NZ_AP021874.1"/>
</dbReference>
<dbReference type="Proteomes" id="UP000427906">
    <property type="component" value="Chromosome"/>
</dbReference>
<keyword evidence="2" id="KW-1185">Reference proteome</keyword>
<reference evidence="1 2" key="1">
    <citation type="submission" date="2019-11" db="EMBL/GenBank/DDBJ databases">
        <title>Comparative genomics of hydrocarbon-degrading Desulfosarcina strains.</title>
        <authorList>
            <person name="Watanabe M."/>
            <person name="Kojima H."/>
            <person name="Fukui M."/>
        </authorList>
    </citation>
    <scope>NUCLEOTIDE SEQUENCE [LARGE SCALE GENOMIC DNA]</scope>
    <source>
        <strain evidence="1 2">PL12</strain>
    </source>
</reference>
<proteinExistence type="predicted"/>
<dbReference type="KEGG" id="dalk:DSCA_43540"/>
<gene>
    <name evidence="1" type="ORF">DSCA_43540</name>
</gene>
<name>A0A5K7YVU0_9BACT</name>
<evidence type="ECO:0000313" key="2">
    <source>
        <dbReference type="Proteomes" id="UP000427906"/>
    </source>
</evidence>
<accession>A0A5K7YVU0</accession>
<organism evidence="1 2">
    <name type="scientific">Desulfosarcina alkanivorans</name>
    <dbReference type="NCBI Taxonomy" id="571177"/>
    <lineage>
        <taxon>Bacteria</taxon>
        <taxon>Pseudomonadati</taxon>
        <taxon>Thermodesulfobacteriota</taxon>
        <taxon>Desulfobacteria</taxon>
        <taxon>Desulfobacterales</taxon>
        <taxon>Desulfosarcinaceae</taxon>
        <taxon>Desulfosarcina</taxon>
    </lineage>
</organism>
<evidence type="ECO:0000313" key="1">
    <source>
        <dbReference type="EMBL" id="BBO70424.1"/>
    </source>
</evidence>
<protein>
    <submittedName>
        <fullName evidence="1">Uncharacterized protein</fullName>
    </submittedName>
</protein>
<sequence>MAKMVIYALIVIIAAFALEFFRIVDVPFLEIPDFMSGKVEMVHKSEDMVDRIE</sequence>
<dbReference type="EMBL" id="AP021874">
    <property type="protein sequence ID" value="BBO70424.1"/>
    <property type="molecule type" value="Genomic_DNA"/>
</dbReference>
<dbReference type="AlphaFoldDB" id="A0A5K7YVU0"/>